<reference evidence="10 11" key="1">
    <citation type="submission" date="2020-08" db="EMBL/GenBank/DDBJ databases">
        <title>Complete Genome Sequence of Effusibacillus dendaii Strain skT53, Isolated from Farmland soil.</title>
        <authorList>
            <person name="Konishi T."/>
            <person name="Kawasaki H."/>
        </authorList>
    </citation>
    <scope>NUCLEOTIDE SEQUENCE [LARGE SCALE GENOMIC DNA]</scope>
    <source>
        <strain evidence="11">skT53</strain>
    </source>
</reference>
<organism evidence="10 11">
    <name type="scientific">Effusibacillus dendaii</name>
    <dbReference type="NCBI Taxonomy" id="2743772"/>
    <lineage>
        <taxon>Bacteria</taxon>
        <taxon>Bacillati</taxon>
        <taxon>Bacillota</taxon>
        <taxon>Bacilli</taxon>
        <taxon>Bacillales</taxon>
        <taxon>Alicyclobacillaceae</taxon>
        <taxon>Effusibacillus</taxon>
    </lineage>
</organism>
<comment type="similarity">
    <text evidence="1">Belongs to the precorrin methyltransferase family.</text>
</comment>
<evidence type="ECO:0000259" key="9">
    <source>
        <dbReference type="Pfam" id="PF00590"/>
    </source>
</evidence>
<dbReference type="InterPro" id="IPR014776">
    <property type="entry name" value="4pyrrole_Mease_sub2"/>
</dbReference>
<dbReference type="Proteomes" id="UP000593802">
    <property type="component" value="Chromosome"/>
</dbReference>
<dbReference type="SUPFAM" id="SSF53790">
    <property type="entry name" value="Tetrapyrrole methylase"/>
    <property type="match status" value="1"/>
</dbReference>
<keyword evidence="4" id="KW-0489">Methyltransferase</keyword>
<dbReference type="NCBIfam" id="TIGR01469">
    <property type="entry name" value="cobA_cysG_Cterm"/>
    <property type="match status" value="1"/>
</dbReference>
<dbReference type="EMBL" id="AP023366">
    <property type="protein sequence ID" value="BCJ88441.1"/>
    <property type="molecule type" value="Genomic_DNA"/>
</dbReference>
<dbReference type="EC" id="2.1.1.107" evidence="2"/>
<evidence type="ECO:0000313" key="11">
    <source>
        <dbReference type="Proteomes" id="UP000593802"/>
    </source>
</evidence>
<evidence type="ECO:0000256" key="7">
    <source>
        <dbReference type="ARBA" id="ARBA00023244"/>
    </source>
</evidence>
<dbReference type="InterPro" id="IPR035996">
    <property type="entry name" value="4pyrrol_Methylase_sf"/>
</dbReference>
<dbReference type="Gene3D" id="3.30.950.10">
    <property type="entry name" value="Methyltransferase, Cobalt-precorrin-4 Transmethylase, Domain 2"/>
    <property type="match status" value="1"/>
</dbReference>
<proteinExistence type="inferred from homology"/>
<sequence length="255" mass="27803">MAGTVYFVGGGPGDPKLITVRGAELLKKADVIVYDRLVNPELLQYAKPDAKKIYCGKEAGHHSIPQADINLLLIQEAQAGHTVVRLKGGDPSMFGRVGEEAEECVRHGIQFEIVPGITSGIAAPIYAGIPLTHRDYSSSVAFLTGHFCERNEGKQVDWEKVSGVDTLVIYMGVKNLPQIQEQLLRFKSPDTPVALVKWGTLPEQQRLVGTLQNIAEQVKQSNFTSPAIIVVGDVVKLHGTLDWFSGNTFELESAI</sequence>
<dbReference type="Pfam" id="PF00590">
    <property type="entry name" value="TP_methylase"/>
    <property type="match status" value="1"/>
</dbReference>
<evidence type="ECO:0000256" key="3">
    <source>
        <dbReference type="ARBA" id="ARBA00018323"/>
    </source>
</evidence>
<dbReference type="InterPro" id="IPR050161">
    <property type="entry name" value="Siro_Cobalamin_biosynth"/>
</dbReference>
<dbReference type="FunFam" id="3.30.950.10:FF:000001">
    <property type="entry name" value="Siroheme synthase"/>
    <property type="match status" value="1"/>
</dbReference>
<evidence type="ECO:0000256" key="4">
    <source>
        <dbReference type="ARBA" id="ARBA00022603"/>
    </source>
</evidence>
<dbReference type="AlphaFoldDB" id="A0A7I8DKK0"/>
<dbReference type="NCBIfam" id="NF004790">
    <property type="entry name" value="PRK06136.1"/>
    <property type="match status" value="1"/>
</dbReference>
<protein>
    <recommendedName>
        <fullName evidence="3">Uroporphyrinogen-III C-methyltransferase</fullName>
        <ecNumber evidence="2">2.1.1.107</ecNumber>
    </recommendedName>
    <alternativeName>
        <fullName evidence="8">Uroporphyrinogen III methylase</fullName>
    </alternativeName>
</protein>
<gene>
    <name evidence="10" type="ORF">skT53_34260</name>
</gene>
<dbReference type="Gene3D" id="3.40.1010.10">
    <property type="entry name" value="Cobalt-precorrin-4 Transmethylase, Domain 1"/>
    <property type="match status" value="1"/>
</dbReference>
<evidence type="ECO:0000256" key="6">
    <source>
        <dbReference type="ARBA" id="ARBA00022691"/>
    </source>
</evidence>
<accession>A0A7I8DKK0</accession>
<dbReference type="FunFam" id="3.40.1010.10:FF:000001">
    <property type="entry name" value="Siroheme synthase"/>
    <property type="match status" value="1"/>
</dbReference>
<evidence type="ECO:0000256" key="5">
    <source>
        <dbReference type="ARBA" id="ARBA00022679"/>
    </source>
</evidence>
<evidence type="ECO:0000256" key="2">
    <source>
        <dbReference type="ARBA" id="ARBA00012162"/>
    </source>
</evidence>
<evidence type="ECO:0000256" key="1">
    <source>
        <dbReference type="ARBA" id="ARBA00005879"/>
    </source>
</evidence>
<dbReference type="CDD" id="cd11642">
    <property type="entry name" value="SUMT"/>
    <property type="match status" value="1"/>
</dbReference>
<dbReference type="RefSeq" id="WP_200759043.1">
    <property type="nucleotide sequence ID" value="NZ_AP023366.1"/>
</dbReference>
<feature type="domain" description="Tetrapyrrole methylase" evidence="9">
    <location>
        <begin position="4"/>
        <end position="214"/>
    </location>
</feature>
<keyword evidence="6" id="KW-0949">S-adenosyl-L-methionine</keyword>
<evidence type="ECO:0000256" key="8">
    <source>
        <dbReference type="ARBA" id="ARBA00079776"/>
    </source>
</evidence>
<dbReference type="GO" id="GO:0032259">
    <property type="term" value="P:methylation"/>
    <property type="evidence" value="ECO:0007669"/>
    <property type="project" value="UniProtKB-KW"/>
</dbReference>
<keyword evidence="5" id="KW-0808">Transferase</keyword>
<evidence type="ECO:0000313" key="10">
    <source>
        <dbReference type="EMBL" id="BCJ88441.1"/>
    </source>
</evidence>
<dbReference type="PANTHER" id="PTHR45790:SF3">
    <property type="entry name" value="S-ADENOSYL-L-METHIONINE-DEPENDENT UROPORPHYRINOGEN III METHYLTRANSFERASE, CHLOROPLASTIC"/>
    <property type="match status" value="1"/>
</dbReference>
<name>A0A7I8DKK0_9BACL</name>
<dbReference type="PANTHER" id="PTHR45790">
    <property type="entry name" value="SIROHEME SYNTHASE-RELATED"/>
    <property type="match status" value="1"/>
</dbReference>
<keyword evidence="11" id="KW-1185">Reference proteome</keyword>
<dbReference type="KEGG" id="eff:skT53_34260"/>
<dbReference type="InterPro" id="IPR006366">
    <property type="entry name" value="CobA/CysG_C"/>
</dbReference>
<dbReference type="GO" id="GO:0019354">
    <property type="term" value="P:siroheme biosynthetic process"/>
    <property type="evidence" value="ECO:0007669"/>
    <property type="project" value="InterPro"/>
</dbReference>
<dbReference type="InterPro" id="IPR014777">
    <property type="entry name" value="4pyrrole_Mease_sub1"/>
</dbReference>
<keyword evidence="7" id="KW-0627">Porphyrin biosynthesis</keyword>
<dbReference type="GO" id="GO:0004851">
    <property type="term" value="F:uroporphyrin-III C-methyltransferase activity"/>
    <property type="evidence" value="ECO:0007669"/>
    <property type="project" value="UniProtKB-EC"/>
</dbReference>
<dbReference type="InterPro" id="IPR000878">
    <property type="entry name" value="4pyrrol_Mease"/>
</dbReference>